<dbReference type="Gene3D" id="3.40.50.1360">
    <property type="match status" value="1"/>
</dbReference>
<evidence type="ECO:0000259" key="8">
    <source>
        <dbReference type="Pfam" id="PF01182"/>
    </source>
</evidence>
<dbReference type="InterPro" id="IPR037171">
    <property type="entry name" value="NagB/RpiA_transferase-like"/>
</dbReference>
<reference evidence="9 10" key="1">
    <citation type="submission" date="2019-03" db="EMBL/GenBank/DDBJ databases">
        <title>Algoriphagus aquimaris sp. nov., isolated form marine sediment in Pohang, Korea.</title>
        <authorList>
            <person name="Kim J."/>
            <person name="Yoon S.-H."/>
            <person name="Lee S.-S."/>
        </authorList>
    </citation>
    <scope>NUCLEOTIDE SEQUENCE [LARGE SCALE GENOMIC DNA]</scope>
    <source>
        <strain evidence="9 10">F21</strain>
    </source>
</reference>
<evidence type="ECO:0000256" key="4">
    <source>
        <dbReference type="ARBA" id="ARBA00010662"/>
    </source>
</evidence>
<evidence type="ECO:0000256" key="5">
    <source>
        <dbReference type="ARBA" id="ARBA00013198"/>
    </source>
</evidence>
<sequence length="237" mass="26355">METRIFENKETVAKSFSAYLSDLISSKAEIHIALSGGSTPKIVFDELAAEYGDKIDWKKVHFYWGDERCVPPSDSESNFKMTQDHLLSKIQIPAENVHRIQGENEPVQEAKRYSHVLEKQLPSQNGMPHFDLVILGMGDDGHTASIFPDSIDQWEAEDLCVTVAHPVSGQIRVSLSGGIINHAETVAFLVTGKSKAEKVREVIQKEGNFDSYPASLVKPESGNLIWFLDEDAAADLR</sequence>
<comment type="pathway">
    <text evidence="3 7">Carbohydrate degradation; pentose phosphate pathway; D-ribulose 5-phosphate from D-glucose 6-phosphate (oxidative stage): step 2/3.</text>
</comment>
<dbReference type="InterPro" id="IPR006148">
    <property type="entry name" value="Glc/Gal-6P_isomerase"/>
</dbReference>
<evidence type="ECO:0000256" key="3">
    <source>
        <dbReference type="ARBA" id="ARBA00004961"/>
    </source>
</evidence>
<proteinExistence type="inferred from homology"/>
<dbReference type="EMBL" id="SMUW01000034">
    <property type="protein sequence ID" value="TDK44246.1"/>
    <property type="molecule type" value="Genomic_DNA"/>
</dbReference>
<dbReference type="NCBIfam" id="TIGR01198">
    <property type="entry name" value="pgl"/>
    <property type="match status" value="1"/>
</dbReference>
<protein>
    <recommendedName>
        <fullName evidence="6 7">6-phosphogluconolactonase</fullName>
        <shortName evidence="7">6PGL</shortName>
        <ecNumber evidence="5 7">3.1.1.31</ecNumber>
    </recommendedName>
</protein>
<evidence type="ECO:0000256" key="6">
    <source>
        <dbReference type="ARBA" id="ARBA00020337"/>
    </source>
</evidence>
<dbReference type="CDD" id="cd01400">
    <property type="entry name" value="6PGL"/>
    <property type="match status" value="1"/>
</dbReference>
<dbReference type="Proteomes" id="UP000295438">
    <property type="component" value="Unassembled WGS sequence"/>
</dbReference>
<comment type="catalytic activity">
    <reaction evidence="1 7">
        <text>6-phospho-D-glucono-1,5-lactone + H2O = 6-phospho-D-gluconate + H(+)</text>
        <dbReference type="Rhea" id="RHEA:12556"/>
        <dbReference type="ChEBI" id="CHEBI:15377"/>
        <dbReference type="ChEBI" id="CHEBI:15378"/>
        <dbReference type="ChEBI" id="CHEBI:57955"/>
        <dbReference type="ChEBI" id="CHEBI:58759"/>
        <dbReference type="EC" id="3.1.1.31"/>
    </reaction>
</comment>
<accession>A0A4R5UYS5</accession>
<dbReference type="Pfam" id="PF01182">
    <property type="entry name" value="Glucosamine_iso"/>
    <property type="match status" value="1"/>
</dbReference>
<dbReference type="GO" id="GO:0017057">
    <property type="term" value="F:6-phosphogluconolactonase activity"/>
    <property type="evidence" value="ECO:0007669"/>
    <property type="project" value="UniProtKB-UniRule"/>
</dbReference>
<comment type="caution">
    <text evidence="9">The sequence shown here is derived from an EMBL/GenBank/DDBJ whole genome shotgun (WGS) entry which is preliminary data.</text>
</comment>
<gene>
    <name evidence="7 9" type="primary">pgl</name>
    <name evidence="9" type="ORF">E1898_11270</name>
</gene>
<dbReference type="EC" id="3.1.1.31" evidence="5 7"/>
<evidence type="ECO:0000313" key="9">
    <source>
        <dbReference type="EMBL" id="TDK44246.1"/>
    </source>
</evidence>
<comment type="function">
    <text evidence="2 7">Hydrolysis of 6-phosphogluconolactone to 6-phosphogluconate.</text>
</comment>
<evidence type="ECO:0000313" key="10">
    <source>
        <dbReference type="Proteomes" id="UP000295438"/>
    </source>
</evidence>
<keyword evidence="7 9" id="KW-0378">Hydrolase</keyword>
<evidence type="ECO:0000256" key="1">
    <source>
        <dbReference type="ARBA" id="ARBA00000832"/>
    </source>
</evidence>
<name>A0A4R5UYS5_9BACT</name>
<feature type="domain" description="Glucosamine/galactosamine-6-phosphate isomerase" evidence="8">
    <location>
        <begin position="10"/>
        <end position="226"/>
    </location>
</feature>
<dbReference type="UniPathway" id="UPA00115">
    <property type="reaction ID" value="UER00409"/>
</dbReference>
<dbReference type="GO" id="GO:0006098">
    <property type="term" value="P:pentose-phosphate shunt"/>
    <property type="evidence" value="ECO:0007669"/>
    <property type="project" value="UniProtKB-UniPathway"/>
</dbReference>
<dbReference type="PANTHER" id="PTHR11054:SF0">
    <property type="entry name" value="6-PHOSPHOGLUCONOLACTONASE"/>
    <property type="match status" value="1"/>
</dbReference>
<dbReference type="AlphaFoldDB" id="A0A4R5UYS5"/>
<dbReference type="SUPFAM" id="SSF100950">
    <property type="entry name" value="NagB/RpiA/CoA transferase-like"/>
    <property type="match status" value="1"/>
</dbReference>
<comment type="similarity">
    <text evidence="4 7">Belongs to the glucosamine/galactosamine-6-phosphate isomerase family. 6-phosphogluconolactonase subfamily.</text>
</comment>
<dbReference type="RefSeq" id="WP_133390933.1">
    <property type="nucleotide sequence ID" value="NZ_SMUW01000034.1"/>
</dbReference>
<dbReference type="PANTHER" id="PTHR11054">
    <property type="entry name" value="6-PHOSPHOGLUCONOLACTONASE"/>
    <property type="match status" value="1"/>
</dbReference>
<dbReference type="GO" id="GO:0005975">
    <property type="term" value="P:carbohydrate metabolic process"/>
    <property type="evidence" value="ECO:0007669"/>
    <property type="project" value="UniProtKB-UniRule"/>
</dbReference>
<dbReference type="InterPro" id="IPR005900">
    <property type="entry name" value="6-phosphogluconolactonase_DevB"/>
</dbReference>
<organism evidence="9 10">
    <name type="scientific">Algoriphagus formosus</name>
    <dbReference type="NCBI Taxonomy" id="2007308"/>
    <lineage>
        <taxon>Bacteria</taxon>
        <taxon>Pseudomonadati</taxon>
        <taxon>Bacteroidota</taxon>
        <taxon>Cytophagia</taxon>
        <taxon>Cytophagales</taxon>
        <taxon>Cyclobacteriaceae</taxon>
        <taxon>Algoriphagus</taxon>
    </lineage>
</organism>
<evidence type="ECO:0000256" key="7">
    <source>
        <dbReference type="RuleBase" id="RU365095"/>
    </source>
</evidence>
<keyword evidence="10" id="KW-1185">Reference proteome</keyword>
<dbReference type="InterPro" id="IPR039104">
    <property type="entry name" value="6PGL"/>
</dbReference>
<evidence type="ECO:0000256" key="2">
    <source>
        <dbReference type="ARBA" id="ARBA00002681"/>
    </source>
</evidence>